<dbReference type="SUPFAM" id="SSF53822">
    <property type="entry name" value="Periplasmic binding protein-like I"/>
    <property type="match status" value="1"/>
</dbReference>
<dbReference type="InterPro" id="IPR050726">
    <property type="entry name" value="mGluR"/>
</dbReference>
<keyword evidence="4 8" id="KW-0472">Membrane</keyword>
<name>A0AAN8XLF5_HALRR</name>
<reference evidence="10 11" key="1">
    <citation type="submission" date="2023-11" db="EMBL/GenBank/DDBJ databases">
        <title>Halocaridina rubra genome assembly.</title>
        <authorList>
            <person name="Smith C."/>
        </authorList>
    </citation>
    <scope>NUCLEOTIDE SEQUENCE [LARGE SCALE GENOMIC DNA]</scope>
    <source>
        <strain evidence="10">EP-1</strain>
        <tissue evidence="10">Whole</tissue>
    </source>
</reference>
<accession>A0AAN8XLF5</accession>
<evidence type="ECO:0000313" key="10">
    <source>
        <dbReference type="EMBL" id="KAK7082168.1"/>
    </source>
</evidence>
<keyword evidence="11" id="KW-1185">Reference proteome</keyword>
<evidence type="ECO:0000256" key="6">
    <source>
        <dbReference type="ARBA" id="ARBA00023180"/>
    </source>
</evidence>
<evidence type="ECO:0000256" key="1">
    <source>
        <dbReference type="ARBA" id="ARBA00004141"/>
    </source>
</evidence>
<dbReference type="PROSITE" id="PS50259">
    <property type="entry name" value="G_PROTEIN_RECEP_F3_4"/>
    <property type="match status" value="1"/>
</dbReference>
<feature type="compositionally biased region" description="Low complexity" evidence="7">
    <location>
        <begin position="927"/>
        <end position="940"/>
    </location>
</feature>
<comment type="subcellular location">
    <subcellularLocation>
        <location evidence="1">Membrane</location>
        <topology evidence="1">Multi-pass membrane protein</topology>
    </subcellularLocation>
</comment>
<evidence type="ECO:0000256" key="3">
    <source>
        <dbReference type="ARBA" id="ARBA00022989"/>
    </source>
</evidence>
<dbReference type="Pfam" id="PF01094">
    <property type="entry name" value="ANF_receptor"/>
    <property type="match status" value="1"/>
</dbReference>
<dbReference type="InterPro" id="IPR001828">
    <property type="entry name" value="ANF_lig-bd_rcpt"/>
</dbReference>
<dbReference type="GO" id="GO:0016020">
    <property type="term" value="C:membrane"/>
    <property type="evidence" value="ECO:0007669"/>
    <property type="project" value="UniProtKB-SubCell"/>
</dbReference>
<feature type="transmembrane region" description="Helical" evidence="8">
    <location>
        <begin position="752"/>
        <end position="772"/>
    </location>
</feature>
<dbReference type="PANTHER" id="PTHR24060">
    <property type="entry name" value="METABOTROPIC GLUTAMATE RECEPTOR"/>
    <property type="match status" value="1"/>
</dbReference>
<dbReference type="EMBL" id="JAXCGZ010004153">
    <property type="protein sequence ID" value="KAK7082168.1"/>
    <property type="molecule type" value="Genomic_DNA"/>
</dbReference>
<dbReference type="Proteomes" id="UP001381693">
    <property type="component" value="Unassembled WGS sequence"/>
</dbReference>
<protein>
    <recommendedName>
        <fullName evidence="9">G-protein coupled receptors family 3 profile domain-containing protein</fullName>
    </recommendedName>
</protein>
<dbReference type="InterPro" id="IPR028082">
    <property type="entry name" value="Peripla_BP_I"/>
</dbReference>
<evidence type="ECO:0000256" key="5">
    <source>
        <dbReference type="ARBA" id="ARBA00023170"/>
    </source>
</evidence>
<keyword evidence="3 8" id="KW-1133">Transmembrane helix</keyword>
<dbReference type="InterPro" id="IPR000337">
    <property type="entry name" value="GPCR_3"/>
</dbReference>
<evidence type="ECO:0000256" key="7">
    <source>
        <dbReference type="SAM" id="MobiDB-lite"/>
    </source>
</evidence>
<sequence length="1020" mass="113463">MGTSSGLLRVGVYNEEKGLSLNSSLVVTYDAEGQERSMMEVKSQCIDLAACGGVVAATKPTKKKIHHLQMFPQHRFGISGLVPFHHQGQTFFTCGEFFNEGVFQNVAAVAYALSQINSNTVGVGLGAILFDYCDRIERARERFFSFFSGEALESDESIVLTPNRIVASISFADKAAEAVSNILSSNYIPHFSSPVAGQKLGDRDDLTILTSVPSRTAELRTILSIIKSFNWMFVSVIYDNDSDGKFLMETFRSFALKDDICIGDSLGVPKRVSEEYAQEIVETLAVSWKPKVIVLLMDAADNIKTILKVAEKLGEGERFAFLAGSAWGNKPGITKDLDRISAGALTFTMETYDLPDFRVFVANLSLENHDPFPDVWFEEYFQNKYECRLSSSDKVQRQYVKECLGTEKTHPDDIVQDPYVFHTILSINAVAHGLDSYITKQCLTAETIDECHIVQAELLLEILQQSELTLNNTEDPNSFDQEGAYGYHIWNYRKIGKEYGYVNVGKWENSKLRLDKKSVEFKIGTFPPDSFCDEGVCLEVCSSQSAIYAAKSLPKPLPIEHNFNTVYGIVTSSLSLLGIIIILVTMVYFMMSFPTAAGTSVLGYMILIGCLMLYATNFAFIFQPTVGTCAVRRFLMGVAYAIIFAAMLVKVIHTWRVINYTSTRDEPDNLAKPGGLLLLASSLVLVQVVLGAAWLILYPPGIDLESDMWRCTPTEHFEAELVISLVYVMVLIAATILFCFETWHADENSRETRWILLASLFTTITWVIWTVVATKATRHFRDPAIVIGNLVSATVVMLFLYARKMYLYSQLSRDVKDLEMRSHYTAATSLYNASLSAHTQKLAEGLPRAGTIDLTAGMPNRQFVVVGNTVRLQHHNGPIVGRVLGPPHPLIPMKGRGHMIPIGDQEVSFRTVTLPPETPQSRRSSRRSTTPSRHSLRLSLSDELPEDLTFDVFESSEEEFPVDAHNLSDNDDLEGAAGGSIEGNRSIGSERRLPSIRRVGSRQMLVFLTDGNTIGDVSRI</sequence>
<keyword evidence="6" id="KW-0325">Glycoprotein</keyword>
<evidence type="ECO:0000259" key="9">
    <source>
        <dbReference type="PROSITE" id="PS50259"/>
    </source>
</evidence>
<dbReference type="AlphaFoldDB" id="A0AAN8XLF5"/>
<feature type="transmembrane region" description="Helical" evidence="8">
    <location>
        <begin position="634"/>
        <end position="655"/>
    </location>
</feature>
<evidence type="ECO:0000313" key="11">
    <source>
        <dbReference type="Proteomes" id="UP001381693"/>
    </source>
</evidence>
<dbReference type="InterPro" id="IPR017978">
    <property type="entry name" value="GPCR_3_C"/>
</dbReference>
<feature type="region of interest" description="Disordered" evidence="7">
    <location>
        <begin position="960"/>
        <end position="989"/>
    </location>
</feature>
<feature type="transmembrane region" description="Helical" evidence="8">
    <location>
        <begin position="601"/>
        <end position="622"/>
    </location>
</feature>
<dbReference type="Gene3D" id="3.40.50.2300">
    <property type="match status" value="2"/>
</dbReference>
<dbReference type="Pfam" id="PF00003">
    <property type="entry name" value="7tm_3"/>
    <property type="match status" value="1"/>
</dbReference>
<feature type="transmembrane region" description="Helical" evidence="8">
    <location>
        <begin position="717"/>
        <end position="740"/>
    </location>
</feature>
<feature type="transmembrane region" description="Helical" evidence="8">
    <location>
        <begin position="566"/>
        <end position="589"/>
    </location>
</feature>
<dbReference type="CDD" id="cd13953">
    <property type="entry name" value="7tm_classC_mGluR-like"/>
    <property type="match status" value="1"/>
</dbReference>
<organism evidence="10 11">
    <name type="scientific">Halocaridina rubra</name>
    <name type="common">Hawaiian red shrimp</name>
    <dbReference type="NCBI Taxonomy" id="373956"/>
    <lineage>
        <taxon>Eukaryota</taxon>
        <taxon>Metazoa</taxon>
        <taxon>Ecdysozoa</taxon>
        <taxon>Arthropoda</taxon>
        <taxon>Crustacea</taxon>
        <taxon>Multicrustacea</taxon>
        <taxon>Malacostraca</taxon>
        <taxon>Eumalacostraca</taxon>
        <taxon>Eucarida</taxon>
        <taxon>Decapoda</taxon>
        <taxon>Pleocyemata</taxon>
        <taxon>Caridea</taxon>
        <taxon>Atyoidea</taxon>
        <taxon>Atyidae</taxon>
        <taxon>Halocaridina</taxon>
    </lineage>
</organism>
<dbReference type="GO" id="GO:0004930">
    <property type="term" value="F:G protein-coupled receptor activity"/>
    <property type="evidence" value="ECO:0007669"/>
    <property type="project" value="InterPro"/>
</dbReference>
<evidence type="ECO:0000256" key="4">
    <source>
        <dbReference type="ARBA" id="ARBA00023136"/>
    </source>
</evidence>
<evidence type="ECO:0000256" key="8">
    <source>
        <dbReference type="SAM" id="Phobius"/>
    </source>
</evidence>
<keyword evidence="5" id="KW-0675">Receptor</keyword>
<dbReference type="PRINTS" id="PR00248">
    <property type="entry name" value="GPCRMGR"/>
</dbReference>
<proteinExistence type="predicted"/>
<keyword evidence="2 8" id="KW-0812">Transmembrane</keyword>
<feature type="transmembrane region" description="Helical" evidence="8">
    <location>
        <begin position="784"/>
        <end position="802"/>
    </location>
</feature>
<evidence type="ECO:0000256" key="2">
    <source>
        <dbReference type="ARBA" id="ARBA00022692"/>
    </source>
</evidence>
<gene>
    <name evidence="10" type="ORF">SK128_025436</name>
</gene>
<comment type="caution">
    <text evidence="10">The sequence shown here is derived from an EMBL/GenBank/DDBJ whole genome shotgun (WGS) entry which is preliminary data.</text>
</comment>
<feature type="region of interest" description="Disordered" evidence="7">
    <location>
        <begin position="912"/>
        <end position="940"/>
    </location>
</feature>
<feature type="transmembrane region" description="Helical" evidence="8">
    <location>
        <begin position="676"/>
        <end position="697"/>
    </location>
</feature>
<feature type="domain" description="G-protein coupled receptors family 3 profile" evidence="9">
    <location>
        <begin position="564"/>
        <end position="807"/>
    </location>
</feature>